<evidence type="ECO:0000313" key="2">
    <source>
        <dbReference type="EMBL" id="AAA88226.1"/>
    </source>
</evidence>
<dbReference type="EMBL" id="M19040">
    <property type="protein sequence ID" value="AAA88226.1"/>
    <property type="molecule type" value="Genomic_DNA"/>
</dbReference>
<geneLocation type="plasmid" evidence="2">
    <name>pME2001</name>
</geneLocation>
<sequence length="30" mass="3445">MSGNHNHPPHRTTPIEVMCNPPTKEVNYNE</sequence>
<accession>Q7LYR7</accession>
<proteinExistence type="predicted"/>
<feature type="region of interest" description="Disordered" evidence="1">
    <location>
        <begin position="1"/>
        <end position="30"/>
    </location>
</feature>
<organism evidence="2">
    <name type="scientific">Plasmid pME2001</name>
    <dbReference type="NCBI Taxonomy" id="2596"/>
    <lineage>
        <taxon>other sequences</taxon>
        <taxon>plasmids</taxon>
    </lineage>
</organism>
<protein>
    <submittedName>
        <fullName evidence="2">Uncharacterized protein</fullName>
    </submittedName>
</protein>
<keyword evidence="2" id="KW-0614">Plasmid</keyword>
<name>Q7LYR7_9ZZZZ</name>
<reference evidence="2" key="1">
    <citation type="journal article" date="1988" name="J. Bacteriol.">
        <title>Identification of a transcript and its promoter region on the archaebacterial plasmid pME2001.</title>
        <authorList>
            <person name="Meile L."/>
            <person name="Madon J."/>
            <person name="Leisinger T."/>
        </authorList>
    </citation>
    <scope>NUCLEOTIDE SEQUENCE</scope>
    <source>
        <plasmid evidence="2">pME2001</plasmid>
    </source>
</reference>
<dbReference type="AlphaFoldDB" id="Q7LYR7"/>
<evidence type="ECO:0000256" key="1">
    <source>
        <dbReference type="SAM" id="MobiDB-lite"/>
    </source>
</evidence>